<keyword evidence="5 7" id="KW-0413">Isomerase</keyword>
<evidence type="ECO:0000256" key="2">
    <source>
        <dbReference type="ARBA" id="ARBA00013090"/>
    </source>
</evidence>
<dbReference type="EC" id="5.1.1.3" evidence="2 7"/>
<evidence type="ECO:0000256" key="4">
    <source>
        <dbReference type="ARBA" id="ARBA00022984"/>
    </source>
</evidence>
<dbReference type="PROSITE" id="PS51257">
    <property type="entry name" value="PROKAR_LIPOPROTEIN"/>
    <property type="match status" value="1"/>
</dbReference>
<sequence length="269" mass="29052">MRIGIFDSGIGGLSTLLSCLRYLPDAHYLFYGDSAHAPYGDKSPAQVREWTEAAYAWFIAAGVDAVVLACNTATSAAVAPLRERADVPIIGIEPAIRKALTEHPQGGVLLLATSITVGGEKLRNLLNLLENGQERVRPLACSGLAEIIEAQDADWRLRAGRYLQAQVRPARTADIGVVVLGCTHYCWIDDLIHDTLGGDITVVDGNEGVARQLCRRLGVPIRTDTAPPLPRHARISLYFTANNDVKSHLARQLLAASGVRMDSQPDSPL</sequence>
<gene>
    <name evidence="7 8" type="primary">murI</name>
    <name evidence="8" type="ORF">DN052_10525</name>
</gene>
<dbReference type="EMBL" id="QKQP01000005">
    <property type="protein sequence ID" value="PZD80848.1"/>
    <property type="molecule type" value="Genomic_DNA"/>
</dbReference>
<dbReference type="RefSeq" id="WP_012537425.1">
    <property type="nucleotide sequence ID" value="NZ_AP025160.1"/>
</dbReference>
<dbReference type="Gene3D" id="3.40.50.1860">
    <property type="match status" value="2"/>
</dbReference>
<evidence type="ECO:0000256" key="1">
    <source>
        <dbReference type="ARBA" id="ARBA00001602"/>
    </source>
</evidence>
<evidence type="ECO:0000256" key="3">
    <source>
        <dbReference type="ARBA" id="ARBA00022960"/>
    </source>
</evidence>
<dbReference type="InterPro" id="IPR001920">
    <property type="entry name" value="Asp/Glu_race"/>
</dbReference>
<dbReference type="GO" id="GO:0008360">
    <property type="term" value="P:regulation of cell shape"/>
    <property type="evidence" value="ECO:0007669"/>
    <property type="project" value="UniProtKB-KW"/>
</dbReference>
<feature type="binding site" evidence="7">
    <location>
        <begin position="71"/>
        <end position="72"/>
    </location>
    <ligand>
        <name>substrate</name>
    </ligand>
</feature>
<comment type="function">
    <text evidence="7">Provides the (R)-glutamate required for cell wall biosynthesis.</text>
</comment>
<name>A0A2W1K276_ACIFR</name>
<comment type="similarity">
    <text evidence="7">Belongs to the aspartate/glutamate racemases family.</text>
</comment>
<keyword evidence="6 7" id="KW-0961">Cell wall biogenesis/degradation</keyword>
<feature type="active site" description="Proton donor/acceptor" evidence="7">
    <location>
        <position position="182"/>
    </location>
</feature>
<dbReference type="InterPro" id="IPR018187">
    <property type="entry name" value="Asp/Glu_racemase_AS_1"/>
</dbReference>
<organism evidence="8 9">
    <name type="scientific">Acidithiobacillus ferrooxidans</name>
    <name type="common">Thiobacillus ferrooxidans</name>
    <dbReference type="NCBI Taxonomy" id="920"/>
    <lineage>
        <taxon>Bacteria</taxon>
        <taxon>Pseudomonadati</taxon>
        <taxon>Pseudomonadota</taxon>
        <taxon>Acidithiobacillia</taxon>
        <taxon>Acidithiobacillales</taxon>
        <taxon>Acidithiobacillaceae</taxon>
        <taxon>Acidithiobacillus</taxon>
    </lineage>
</organism>
<dbReference type="InterPro" id="IPR015942">
    <property type="entry name" value="Asp/Glu/hydantoin_racemase"/>
</dbReference>
<evidence type="ECO:0000256" key="6">
    <source>
        <dbReference type="ARBA" id="ARBA00023316"/>
    </source>
</evidence>
<dbReference type="HAMAP" id="MF_00258">
    <property type="entry name" value="Glu_racemase"/>
    <property type="match status" value="1"/>
</dbReference>
<feature type="active site" description="Proton donor/acceptor" evidence="7">
    <location>
        <position position="70"/>
    </location>
</feature>
<dbReference type="UniPathway" id="UPA00219"/>
<dbReference type="InterPro" id="IPR004391">
    <property type="entry name" value="Glu_race"/>
</dbReference>
<keyword evidence="4 7" id="KW-0573">Peptidoglycan synthesis</keyword>
<evidence type="ECO:0000313" key="9">
    <source>
        <dbReference type="Proteomes" id="UP000248886"/>
    </source>
</evidence>
<dbReference type="Pfam" id="PF01177">
    <property type="entry name" value="Asp_Glu_race"/>
    <property type="match status" value="1"/>
</dbReference>
<evidence type="ECO:0000256" key="5">
    <source>
        <dbReference type="ARBA" id="ARBA00023235"/>
    </source>
</evidence>
<reference evidence="8 9" key="1">
    <citation type="submission" date="2018-06" db="EMBL/GenBank/DDBJ databases">
        <title>Draft sequence of Acidithiobacillus ferrooxidans CCM 4253.</title>
        <authorList>
            <person name="Moya-Beltran A."/>
            <person name="Castro M."/>
            <person name="Covarrubias P.C."/>
            <person name="Issotta F."/>
            <person name="Janiczek O."/>
            <person name="Mandl M."/>
            <person name="Kucera J."/>
            <person name="Quatrini R."/>
        </authorList>
    </citation>
    <scope>NUCLEOTIDE SEQUENCE [LARGE SCALE GENOMIC DNA]</scope>
    <source>
        <strain evidence="8 9">CCM 4253</strain>
    </source>
</reference>
<dbReference type="GO" id="GO:0009252">
    <property type="term" value="P:peptidoglycan biosynthetic process"/>
    <property type="evidence" value="ECO:0007669"/>
    <property type="project" value="UniProtKB-UniRule"/>
</dbReference>
<feature type="binding site" evidence="7">
    <location>
        <begin position="183"/>
        <end position="184"/>
    </location>
    <ligand>
        <name>substrate</name>
    </ligand>
</feature>
<keyword evidence="3 7" id="KW-0133">Cell shape</keyword>
<dbReference type="PROSITE" id="PS00923">
    <property type="entry name" value="ASP_GLU_RACEMASE_1"/>
    <property type="match status" value="1"/>
</dbReference>
<dbReference type="GO" id="GO:0071555">
    <property type="term" value="P:cell wall organization"/>
    <property type="evidence" value="ECO:0007669"/>
    <property type="project" value="UniProtKB-KW"/>
</dbReference>
<dbReference type="AlphaFoldDB" id="A0A2W1K276"/>
<evidence type="ECO:0000313" key="8">
    <source>
        <dbReference type="EMBL" id="PZD80848.1"/>
    </source>
</evidence>
<dbReference type="PANTHER" id="PTHR21198">
    <property type="entry name" value="GLUTAMATE RACEMASE"/>
    <property type="match status" value="1"/>
</dbReference>
<comment type="catalytic activity">
    <reaction evidence="1 7">
        <text>L-glutamate = D-glutamate</text>
        <dbReference type="Rhea" id="RHEA:12813"/>
        <dbReference type="ChEBI" id="CHEBI:29985"/>
        <dbReference type="ChEBI" id="CHEBI:29986"/>
        <dbReference type="EC" id="5.1.1.3"/>
    </reaction>
</comment>
<evidence type="ECO:0000256" key="7">
    <source>
        <dbReference type="HAMAP-Rule" id="MF_00258"/>
    </source>
</evidence>
<dbReference type="GeneID" id="65281869"/>
<comment type="caution">
    <text evidence="8">The sequence shown here is derived from an EMBL/GenBank/DDBJ whole genome shotgun (WGS) entry which is preliminary data.</text>
</comment>
<dbReference type="GO" id="GO:0008881">
    <property type="term" value="F:glutamate racemase activity"/>
    <property type="evidence" value="ECO:0007669"/>
    <property type="project" value="UniProtKB-UniRule"/>
</dbReference>
<feature type="binding site" evidence="7">
    <location>
        <begin position="39"/>
        <end position="40"/>
    </location>
    <ligand>
        <name>substrate</name>
    </ligand>
</feature>
<comment type="pathway">
    <text evidence="7">Cell wall biogenesis; peptidoglycan biosynthesis.</text>
</comment>
<feature type="binding site" evidence="7">
    <location>
        <begin position="7"/>
        <end position="8"/>
    </location>
    <ligand>
        <name>substrate</name>
    </ligand>
</feature>
<dbReference type="PANTHER" id="PTHR21198:SF3">
    <property type="entry name" value="GLUTAMATE RACEMASE"/>
    <property type="match status" value="1"/>
</dbReference>
<accession>A0A2W1K276</accession>
<dbReference type="NCBIfam" id="TIGR00067">
    <property type="entry name" value="glut_race"/>
    <property type="match status" value="1"/>
</dbReference>
<dbReference type="OMA" id="LDFFKPH"/>
<dbReference type="Proteomes" id="UP000248886">
    <property type="component" value="Unassembled WGS sequence"/>
</dbReference>
<proteinExistence type="inferred from homology"/>
<dbReference type="SUPFAM" id="SSF53681">
    <property type="entry name" value="Aspartate/glutamate racemase"/>
    <property type="match status" value="2"/>
</dbReference>
<dbReference type="OrthoDB" id="5291413at2"/>
<protein>
    <recommendedName>
        <fullName evidence="2 7">Glutamate racemase</fullName>
        <ecNumber evidence="2 7">5.1.1.3</ecNumber>
    </recommendedName>
</protein>